<sequence length="614" mass="68708">MKKLRFSALLVMFTWVSFASGQDLDFRASAREVVSVGDQFRLIYSINGQASGFRAPAIKDFSVLAGPSQSTSTSMQIINNQVSRSVEYSFTYVLQATSEGTFTIPPASVNVDGKSYQSNPVTIRVVKGSAPAPAGTQQQAQPQGGEITAKDLFVRASVNKSNPYQGEQVIITYKIYTRVPVAEYSITRVPSTAGFWSQDLIKDNTKLNQYRETVDGSEYVVAEIKKEALFAQKSGSLTIEPLEMDVVAQIQRKASRRGFNDPFFDSFFNDSFLGNTYQNVKKTLRSNQLNINVKPLPSTDRPSEFTGAVGNFSISSSIDREQLKTNEAMTLKFTITGKGNIKLVEKPNLVFPSDFEVYDPRITDNIAASQTGVSGSRTFEYLVIPRNPGDFTIKSSRFAFFDIESGTYKTLNSPDFRIKVEKGTGNEANIVSGTTNKEDFRYIGTDVRFIKTTPLKLRPANSYFLSHPLFPLWLAIPPVLLAAFMLIWRNELRKRNNLALMRNRKATRVARKRLKAAEQFLKQENQDAFWAEVSNALWGYISDKFNIPGSTLSMDSVNQALKNKNVKEELIAQFISALNNCEFARFAPGDKSQAMDKLYREAIEAITNTEQQLK</sequence>
<keyword evidence="1" id="KW-0472">Membrane</keyword>
<feature type="transmembrane region" description="Helical" evidence="1">
    <location>
        <begin position="469"/>
        <end position="488"/>
    </location>
</feature>
<dbReference type="AlphaFoldDB" id="A0A644TQC6"/>
<dbReference type="EMBL" id="VSSQ01000045">
    <property type="protein sequence ID" value="MPL69135.1"/>
    <property type="molecule type" value="Genomic_DNA"/>
</dbReference>
<reference evidence="2" key="1">
    <citation type="submission" date="2019-08" db="EMBL/GenBank/DDBJ databases">
        <authorList>
            <person name="Kucharzyk K."/>
            <person name="Murdoch R.W."/>
            <person name="Higgins S."/>
            <person name="Loffler F."/>
        </authorList>
    </citation>
    <scope>NUCLEOTIDE SEQUENCE</scope>
</reference>
<evidence type="ECO:0000313" key="2">
    <source>
        <dbReference type="EMBL" id="MPL69135.1"/>
    </source>
</evidence>
<dbReference type="PANTHER" id="PTHR40940:SF2">
    <property type="entry name" value="BATD"/>
    <property type="match status" value="1"/>
</dbReference>
<proteinExistence type="predicted"/>
<protein>
    <recommendedName>
        <fullName evidence="3">Protein BatD</fullName>
    </recommendedName>
</protein>
<keyword evidence="1" id="KW-0812">Transmembrane</keyword>
<dbReference type="InterPro" id="IPR025738">
    <property type="entry name" value="BatD"/>
</dbReference>
<gene>
    <name evidence="2" type="ORF">SDC9_14869</name>
</gene>
<evidence type="ECO:0000256" key="1">
    <source>
        <dbReference type="SAM" id="Phobius"/>
    </source>
</evidence>
<keyword evidence="1" id="KW-1133">Transmembrane helix</keyword>
<evidence type="ECO:0008006" key="3">
    <source>
        <dbReference type="Google" id="ProtNLM"/>
    </source>
</evidence>
<comment type="caution">
    <text evidence="2">The sequence shown here is derived from an EMBL/GenBank/DDBJ whole genome shotgun (WGS) entry which is preliminary data.</text>
</comment>
<accession>A0A644TQC6</accession>
<organism evidence="2">
    <name type="scientific">bioreactor metagenome</name>
    <dbReference type="NCBI Taxonomy" id="1076179"/>
    <lineage>
        <taxon>unclassified sequences</taxon>
        <taxon>metagenomes</taxon>
        <taxon>ecological metagenomes</taxon>
    </lineage>
</organism>
<dbReference type="PANTHER" id="PTHR40940">
    <property type="entry name" value="PROTEIN BATD-RELATED"/>
    <property type="match status" value="1"/>
</dbReference>
<dbReference type="Pfam" id="PF13584">
    <property type="entry name" value="BatD"/>
    <property type="match status" value="2"/>
</dbReference>
<name>A0A644TQC6_9ZZZZ</name>